<dbReference type="AlphaFoldDB" id="X1Q3F0"/>
<reference evidence="1" key="1">
    <citation type="journal article" date="2014" name="Front. Microbiol.">
        <title>High frequency of phylogenetically diverse reductive dehalogenase-homologous genes in deep subseafloor sedimentary metagenomes.</title>
        <authorList>
            <person name="Kawai M."/>
            <person name="Futagami T."/>
            <person name="Toyoda A."/>
            <person name="Takaki Y."/>
            <person name="Nishi S."/>
            <person name="Hori S."/>
            <person name="Arai W."/>
            <person name="Tsubouchi T."/>
            <person name="Morono Y."/>
            <person name="Uchiyama I."/>
            <person name="Ito T."/>
            <person name="Fujiyama A."/>
            <person name="Inagaki F."/>
            <person name="Takami H."/>
        </authorList>
    </citation>
    <scope>NUCLEOTIDE SEQUENCE</scope>
    <source>
        <strain evidence="1">Expedition CK06-06</strain>
    </source>
</reference>
<dbReference type="EMBL" id="BARW01004432">
    <property type="protein sequence ID" value="GAI63032.1"/>
    <property type="molecule type" value="Genomic_DNA"/>
</dbReference>
<feature type="non-terminal residue" evidence="1">
    <location>
        <position position="1"/>
    </location>
</feature>
<organism evidence="1">
    <name type="scientific">marine sediment metagenome</name>
    <dbReference type="NCBI Taxonomy" id="412755"/>
    <lineage>
        <taxon>unclassified sequences</taxon>
        <taxon>metagenomes</taxon>
        <taxon>ecological metagenomes</taxon>
    </lineage>
</organism>
<protein>
    <submittedName>
        <fullName evidence="1">Uncharacterized protein</fullName>
    </submittedName>
</protein>
<accession>X1Q3F0</accession>
<proteinExistence type="predicted"/>
<name>X1Q3F0_9ZZZZ</name>
<gene>
    <name evidence="1" type="ORF">S12H4_10388</name>
</gene>
<evidence type="ECO:0000313" key="1">
    <source>
        <dbReference type="EMBL" id="GAI63032.1"/>
    </source>
</evidence>
<sequence length="31" mass="3530">CLGKNLGAVRHKSQAFTAGFYLMPALWYMRV</sequence>
<comment type="caution">
    <text evidence="1">The sequence shown here is derived from an EMBL/GenBank/DDBJ whole genome shotgun (WGS) entry which is preliminary data.</text>
</comment>